<accession>A0A419F068</accession>
<feature type="region of interest" description="Disordered" evidence="1">
    <location>
        <begin position="1"/>
        <end position="40"/>
    </location>
</feature>
<name>A0A419F068_9BACT</name>
<protein>
    <submittedName>
        <fullName evidence="2">IS3 family transposase</fullName>
    </submittedName>
</protein>
<evidence type="ECO:0000313" key="3">
    <source>
        <dbReference type="Proteomes" id="UP000285961"/>
    </source>
</evidence>
<gene>
    <name evidence="2" type="ORF">C4532_07905</name>
</gene>
<sequence length="135" mass="15396">MSKGEQQVGSALGGTEGGRRPSEVPPSVSAPKVGPLGPKQYWSTRRKREVVLRVLHGEPLDVLSRELGVEVYRLEKWRDKAFRGIDEALKDREGDPMQSELDTAMRRIGELSMENELLRKECELRRPLTKRRSRT</sequence>
<dbReference type="SUPFAM" id="SSF46689">
    <property type="entry name" value="Homeodomain-like"/>
    <property type="match status" value="1"/>
</dbReference>
<proteinExistence type="predicted"/>
<comment type="caution">
    <text evidence="2">The sequence shown here is derived from an EMBL/GenBank/DDBJ whole genome shotgun (WGS) entry which is preliminary data.</text>
</comment>
<dbReference type="EMBL" id="QZKI01000061">
    <property type="protein sequence ID" value="RJP71229.1"/>
    <property type="molecule type" value="Genomic_DNA"/>
</dbReference>
<reference evidence="2 3" key="1">
    <citation type="journal article" date="2017" name="ISME J.">
        <title>Energy and carbon metabolisms in a deep terrestrial subsurface fluid microbial community.</title>
        <authorList>
            <person name="Momper L."/>
            <person name="Jungbluth S.P."/>
            <person name="Lee M.D."/>
            <person name="Amend J.P."/>
        </authorList>
    </citation>
    <scope>NUCLEOTIDE SEQUENCE [LARGE SCALE GENOMIC DNA]</scope>
    <source>
        <strain evidence="2">SURF_17</strain>
    </source>
</reference>
<organism evidence="2 3">
    <name type="scientific">Candidatus Abyssobacteria bacterium SURF_17</name>
    <dbReference type="NCBI Taxonomy" id="2093361"/>
    <lineage>
        <taxon>Bacteria</taxon>
        <taxon>Pseudomonadati</taxon>
        <taxon>Candidatus Hydrogenedentota</taxon>
        <taxon>Candidatus Abyssobacteria</taxon>
    </lineage>
</organism>
<dbReference type="InterPro" id="IPR009057">
    <property type="entry name" value="Homeodomain-like_sf"/>
</dbReference>
<evidence type="ECO:0000256" key="1">
    <source>
        <dbReference type="SAM" id="MobiDB-lite"/>
    </source>
</evidence>
<dbReference type="AlphaFoldDB" id="A0A419F068"/>
<evidence type="ECO:0000313" key="2">
    <source>
        <dbReference type="EMBL" id="RJP71229.1"/>
    </source>
</evidence>
<dbReference type="Proteomes" id="UP000285961">
    <property type="component" value="Unassembled WGS sequence"/>
</dbReference>